<comment type="cofactor">
    <cofactor evidence="1 6">
        <name>pyridoxal 5'-phosphate</name>
        <dbReference type="ChEBI" id="CHEBI:597326"/>
    </cofactor>
</comment>
<keyword evidence="5" id="KW-0663">Pyridoxal phosphate</keyword>
<feature type="domain" description="Aminotransferase class I/classII large" evidence="7">
    <location>
        <begin position="56"/>
        <end position="362"/>
    </location>
</feature>
<gene>
    <name evidence="8" type="ORF">SAMN05216447_10582</name>
</gene>
<evidence type="ECO:0000256" key="1">
    <source>
        <dbReference type="ARBA" id="ARBA00001933"/>
    </source>
</evidence>
<organism evidence="8 9">
    <name type="scientific">Parafannyhessea umbonata</name>
    <dbReference type="NCBI Taxonomy" id="604330"/>
    <lineage>
        <taxon>Bacteria</taxon>
        <taxon>Bacillati</taxon>
        <taxon>Actinomycetota</taxon>
        <taxon>Coriobacteriia</taxon>
        <taxon>Coriobacteriales</taxon>
        <taxon>Atopobiaceae</taxon>
        <taxon>Parafannyhessea</taxon>
    </lineage>
</organism>
<dbReference type="InterPro" id="IPR004839">
    <property type="entry name" value="Aminotransferase_I/II_large"/>
</dbReference>
<dbReference type="CDD" id="cd00609">
    <property type="entry name" value="AAT_like"/>
    <property type="match status" value="1"/>
</dbReference>
<accession>A0A1H6IZ57</accession>
<keyword evidence="9" id="KW-1185">Reference proteome</keyword>
<dbReference type="EMBL" id="FNWT01000005">
    <property type="protein sequence ID" value="SEH54887.1"/>
    <property type="molecule type" value="Genomic_DNA"/>
</dbReference>
<comment type="similarity">
    <text evidence="2 6">Belongs to the class-I pyridoxal-phosphate-dependent aminotransferase family.</text>
</comment>
<evidence type="ECO:0000313" key="8">
    <source>
        <dbReference type="EMBL" id="SEH54887.1"/>
    </source>
</evidence>
<dbReference type="Pfam" id="PF00155">
    <property type="entry name" value="Aminotran_1_2"/>
    <property type="match status" value="1"/>
</dbReference>
<protein>
    <recommendedName>
        <fullName evidence="6">Aminotransferase</fullName>
        <ecNumber evidence="6">2.6.1.-</ecNumber>
    </recommendedName>
</protein>
<evidence type="ECO:0000259" key="7">
    <source>
        <dbReference type="Pfam" id="PF00155"/>
    </source>
</evidence>
<proteinExistence type="inferred from homology"/>
<dbReference type="GO" id="GO:0008483">
    <property type="term" value="F:transaminase activity"/>
    <property type="evidence" value="ECO:0007669"/>
    <property type="project" value="UniProtKB-KW"/>
</dbReference>
<dbReference type="PROSITE" id="PS00105">
    <property type="entry name" value="AA_TRANSFER_CLASS_1"/>
    <property type="match status" value="1"/>
</dbReference>
<evidence type="ECO:0000256" key="6">
    <source>
        <dbReference type="RuleBase" id="RU000481"/>
    </source>
</evidence>
<reference evidence="8 9" key="1">
    <citation type="submission" date="2016-10" db="EMBL/GenBank/DDBJ databases">
        <authorList>
            <person name="Varghese N."/>
            <person name="Submissions S."/>
        </authorList>
    </citation>
    <scope>NUCLEOTIDE SEQUENCE [LARGE SCALE GENOMIC DNA]</scope>
    <source>
        <strain evidence="8 9">WCP15</strain>
    </source>
</reference>
<dbReference type="SUPFAM" id="SSF53383">
    <property type="entry name" value="PLP-dependent transferases"/>
    <property type="match status" value="1"/>
</dbReference>
<keyword evidence="4 6" id="KW-0808">Transferase</keyword>
<dbReference type="InterPro" id="IPR015422">
    <property type="entry name" value="PyrdxlP-dep_Trfase_small"/>
</dbReference>
<evidence type="ECO:0000313" key="9">
    <source>
        <dbReference type="Proteomes" id="UP000199135"/>
    </source>
</evidence>
<dbReference type="RefSeq" id="WP_078686616.1">
    <property type="nucleotide sequence ID" value="NZ_FNWT01000005.1"/>
</dbReference>
<dbReference type="Gene3D" id="3.40.640.10">
    <property type="entry name" value="Type I PLP-dependent aspartate aminotransferase-like (Major domain)"/>
    <property type="match status" value="1"/>
</dbReference>
<dbReference type="InterPro" id="IPR015421">
    <property type="entry name" value="PyrdxlP-dep_Trfase_major"/>
</dbReference>
<sequence length="379" mass="40136">MPLGTNTALEGLAPSEIRRFSALARKVPGCVDLTLGEPAECTAGPVCDQVARSLDAGQTHYPPNRGREGLREAICAHMASGGLSFLPEQVVVTNGATEALFSALFALLEPGDELIVPTPAFLLYGAVATLCRARVVALDTAPDSFQIDPQRLMALVGPRTKAIVVTSPNNPTGAVLDARSLDAVATAAGRGLYVICDDVYDQLVYADGVQGFALRHPELSDRTVVVNSMSKPYAMTGWRLGWLAGPRELVDRIAMVHQYAVSSVVSFTQDAAALALSTDVAPMRAAYRARRDLVLERLDGMGLPVVRPEGAFYAFPRIEELGLGSRDFCVRAAREAGVALVPGAAFGAEGHVRLSYACADDALVCGLDRLGDFVGALRP</sequence>
<evidence type="ECO:0000256" key="2">
    <source>
        <dbReference type="ARBA" id="ARBA00007441"/>
    </source>
</evidence>
<dbReference type="PRINTS" id="PR00753">
    <property type="entry name" value="ACCSYNTHASE"/>
</dbReference>
<evidence type="ECO:0000256" key="4">
    <source>
        <dbReference type="ARBA" id="ARBA00022679"/>
    </source>
</evidence>
<evidence type="ECO:0000256" key="5">
    <source>
        <dbReference type="ARBA" id="ARBA00022898"/>
    </source>
</evidence>
<name>A0A1H6IZ57_9ACTN</name>
<keyword evidence="3 6" id="KW-0032">Aminotransferase</keyword>
<dbReference type="EC" id="2.6.1.-" evidence="6"/>
<dbReference type="PANTHER" id="PTHR46383:SF1">
    <property type="entry name" value="ASPARTATE AMINOTRANSFERASE"/>
    <property type="match status" value="1"/>
</dbReference>
<dbReference type="InterPro" id="IPR004838">
    <property type="entry name" value="NHTrfase_class1_PyrdxlP-BS"/>
</dbReference>
<dbReference type="InterPro" id="IPR015424">
    <property type="entry name" value="PyrdxlP-dep_Trfase"/>
</dbReference>
<dbReference type="Proteomes" id="UP000199135">
    <property type="component" value="Unassembled WGS sequence"/>
</dbReference>
<dbReference type="PANTHER" id="PTHR46383">
    <property type="entry name" value="ASPARTATE AMINOTRANSFERASE"/>
    <property type="match status" value="1"/>
</dbReference>
<dbReference type="Gene3D" id="3.90.1150.10">
    <property type="entry name" value="Aspartate Aminotransferase, domain 1"/>
    <property type="match status" value="1"/>
</dbReference>
<dbReference type="InterPro" id="IPR050596">
    <property type="entry name" value="AspAT/PAT-like"/>
</dbReference>
<evidence type="ECO:0000256" key="3">
    <source>
        <dbReference type="ARBA" id="ARBA00022576"/>
    </source>
</evidence>
<comment type="caution">
    <text evidence="8">The sequence shown here is derived from an EMBL/GenBank/DDBJ whole genome shotgun (WGS) entry which is preliminary data.</text>
</comment>